<dbReference type="RefSeq" id="WP_013712774.1">
    <property type="nucleotide sequence ID" value="NC_015408.1"/>
</dbReference>
<dbReference type="EMBL" id="CP002608">
    <property type="protein sequence ID" value="AEB41696.1"/>
    <property type="molecule type" value="Genomic_DNA"/>
</dbReference>
<protein>
    <recommendedName>
        <fullName evidence="4">Septum formation initiator</fullName>
    </recommendedName>
</protein>
<organism evidence="2 3">
    <name type="scientific">Chlamydia pecorum (strain ATCC VR-628 / DSM 29919 / E58)</name>
    <name type="common">Chlamydophila pecorum</name>
    <dbReference type="NCBI Taxonomy" id="331635"/>
    <lineage>
        <taxon>Bacteria</taxon>
        <taxon>Pseudomonadati</taxon>
        <taxon>Chlamydiota</taxon>
        <taxon>Chlamydiia</taxon>
        <taxon>Chlamydiales</taxon>
        <taxon>Chlamydiaceae</taxon>
        <taxon>Chlamydia/Chlamydophila group</taxon>
        <taxon>Chlamydia</taxon>
    </lineage>
</organism>
<dbReference type="Proteomes" id="UP000008305">
    <property type="component" value="Chromosome"/>
</dbReference>
<keyword evidence="3" id="KW-1185">Reference proteome</keyword>
<keyword evidence="1" id="KW-0472">Membrane</keyword>
<name>A0AA34RDF4_CHLPE</name>
<evidence type="ECO:0008006" key="4">
    <source>
        <dbReference type="Google" id="ProtNLM"/>
    </source>
</evidence>
<evidence type="ECO:0000313" key="3">
    <source>
        <dbReference type="Proteomes" id="UP000008305"/>
    </source>
</evidence>
<gene>
    <name evidence="2" type="ordered locus">G5S_0746</name>
</gene>
<dbReference type="KEGG" id="cpm:G5S_0746"/>
<accession>A0AA34RDF4</accession>
<keyword evidence="1" id="KW-1133">Transmembrane helix</keyword>
<proteinExistence type="predicted"/>
<reference evidence="2 3" key="1">
    <citation type="journal article" date="2011" name="J. Bacteriol.">
        <title>Genome sequence of the obligate intracellular animal pathogen Chlamydia pecorum E58.</title>
        <authorList>
            <person name="Mojica S."/>
            <person name="Huot Creasy H."/>
            <person name="Daugherty S."/>
            <person name="Read T.D."/>
            <person name="Kim T."/>
            <person name="Kaltenboeck B."/>
            <person name="Bavoil P."/>
            <person name="Myers G.S."/>
        </authorList>
    </citation>
    <scope>NUCLEOTIDE SEQUENCE [LARGE SCALE GENOMIC DNA]</scope>
    <source>
        <strain evidence="2 3">E58</strain>
    </source>
</reference>
<sequence length="109" mass="12846">MRKMSWLKLLGETVLNSWWVILSVFIGGFIYDRASIQLKHEELRLKKRVSLLQEQITHAQEKQQSLQQHLCHWNDPIVIESALIQKLGLIPKGYTKICFFPRSETQNNE</sequence>
<evidence type="ECO:0000313" key="2">
    <source>
        <dbReference type="EMBL" id="AEB41696.1"/>
    </source>
</evidence>
<evidence type="ECO:0000256" key="1">
    <source>
        <dbReference type="SAM" id="Phobius"/>
    </source>
</evidence>
<dbReference type="AlphaFoldDB" id="A0AA34RDF4"/>
<keyword evidence="1" id="KW-0812">Transmembrane</keyword>
<feature type="transmembrane region" description="Helical" evidence="1">
    <location>
        <begin position="13"/>
        <end position="31"/>
    </location>
</feature>